<proteinExistence type="predicted"/>
<evidence type="ECO:0000313" key="2">
    <source>
        <dbReference type="Proteomes" id="UP001234297"/>
    </source>
</evidence>
<name>A0ACC2M8P0_PERAE</name>
<accession>A0ACC2M8P0</accession>
<dbReference type="Proteomes" id="UP001234297">
    <property type="component" value="Chromosome 5"/>
</dbReference>
<reference evidence="1 2" key="1">
    <citation type="journal article" date="2022" name="Hortic Res">
        <title>A haplotype resolved chromosomal level avocado genome allows analysis of novel avocado genes.</title>
        <authorList>
            <person name="Nath O."/>
            <person name="Fletcher S.J."/>
            <person name="Hayward A."/>
            <person name="Shaw L.M."/>
            <person name="Masouleh A.K."/>
            <person name="Furtado A."/>
            <person name="Henry R.J."/>
            <person name="Mitter N."/>
        </authorList>
    </citation>
    <scope>NUCLEOTIDE SEQUENCE [LARGE SCALE GENOMIC DNA]</scope>
    <source>
        <strain evidence="2">cv. Hass</strain>
    </source>
</reference>
<protein>
    <submittedName>
        <fullName evidence="1">Uncharacterized protein</fullName>
    </submittedName>
</protein>
<organism evidence="1 2">
    <name type="scientific">Persea americana</name>
    <name type="common">Avocado</name>
    <dbReference type="NCBI Taxonomy" id="3435"/>
    <lineage>
        <taxon>Eukaryota</taxon>
        <taxon>Viridiplantae</taxon>
        <taxon>Streptophyta</taxon>
        <taxon>Embryophyta</taxon>
        <taxon>Tracheophyta</taxon>
        <taxon>Spermatophyta</taxon>
        <taxon>Magnoliopsida</taxon>
        <taxon>Magnoliidae</taxon>
        <taxon>Laurales</taxon>
        <taxon>Lauraceae</taxon>
        <taxon>Persea</taxon>
    </lineage>
</organism>
<gene>
    <name evidence="1" type="ORF">MRB53_018497</name>
</gene>
<dbReference type="EMBL" id="CM056813">
    <property type="protein sequence ID" value="KAJ8641803.1"/>
    <property type="molecule type" value="Genomic_DNA"/>
</dbReference>
<evidence type="ECO:0000313" key="1">
    <source>
        <dbReference type="EMBL" id="KAJ8641803.1"/>
    </source>
</evidence>
<keyword evidence="2" id="KW-1185">Reference proteome</keyword>
<sequence length="260" mass="30119">MNGEQKIASTLVDMVTESKTIHPTNSQRLLPSYIRFPHSASPQNPSHYPNMEEPKSNSSSPKSQKHPSSQSSRAVPVKCSQLQPFRLHTESRGQLKERAFVKRLQEINADEAKHRIRMAQGLPLTTDKPETLHKPPVKEQTKPMEIKLRTQQRAARRAGFNDLVAIKISWLEYQRQQIEKLQKMMEEEEIKMLRKEMVPRAQLMPLFDRPFFPQRSTRPLTVPKEPNFKGMSSKSWRCTPSSGAHYKFQQPLNQTMKPIK</sequence>
<comment type="caution">
    <text evidence="1">The sequence shown here is derived from an EMBL/GenBank/DDBJ whole genome shotgun (WGS) entry which is preliminary data.</text>
</comment>